<dbReference type="PROSITE" id="PS51186">
    <property type="entry name" value="GNAT"/>
    <property type="match status" value="1"/>
</dbReference>
<dbReference type="RefSeq" id="WP_256394773.1">
    <property type="nucleotide sequence ID" value="NZ_JANHDJ010000001.1"/>
</dbReference>
<gene>
    <name evidence="2" type="ORF">ACFSBW_04250</name>
</gene>
<organism evidence="2 3">
    <name type="scientific">Halohasta litorea</name>
    <dbReference type="NCBI Taxonomy" id="869891"/>
    <lineage>
        <taxon>Archaea</taxon>
        <taxon>Methanobacteriati</taxon>
        <taxon>Methanobacteriota</taxon>
        <taxon>Stenosarchaea group</taxon>
        <taxon>Halobacteria</taxon>
        <taxon>Halobacteriales</taxon>
        <taxon>Haloferacaceae</taxon>
        <taxon>Halohasta</taxon>
    </lineage>
</organism>
<dbReference type="CDD" id="cd04301">
    <property type="entry name" value="NAT_SF"/>
    <property type="match status" value="1"/>
</dbReference>
<dbReference type="Gene3D" id="3.40.630.30">
    <property type="match status" value="1"/>
</dbReference>
<keyword evidence="3" id="KW-1185">Reference proteome</keyword>
<name>A0ABD6D7Z5_9EURY</name>
<evidence type="ECO:0000313" key="3">
    <source>
        <dbReference type="Proteomes" id="UP001597052"/>
    </source>
</evidence>
<proteinExistence type="predicted"/>
<dbReference type="InterPro" id="IPR016181">
    <property type="entry name" value="Acyl_CoA_acyltransferase"/>
</dbReference>
<sequence>MATLRVIRQPTAERDAIRRLLSAADEAFVPPLTDDARARISRPGIEPGPTSIDDYLQACLDRPLLGAFDEGQLVGFASLEPQAGSGPLADYTPTTHVSVLLVDEAYRGEGIATRFYKYLLETPPTELPQSAVSTKTWHTNRGHIAILDSLGFECVHRVKDDREPGVDTVYYARRLR</sequence>
<comment type="caution">
    <text evidence="2">The sequence shown here is derived from an EMBL/GenBank/DDBJ whole genome shotgun (WGS) entry which is preliminary data.</text>
</comment>
<evidence type="ECO:0000313" key="2">
    <source>
        <dbReference type="EMBL" id="MFD1641086.1"/>
    </source>
</evidence>
<dbReference type="InterPro" id="IPR000182">
    <property type="entry name" value="GNAT_dom"/>
</dbReference>
<reference evidence="2 3" key="1">
    <citation type="journal article" date="2019" name="Int. J. Syst. Evol. Microbiol.">
        <title>The Global Catalogue of Microorganisms (GCM) 10K type strain sequencing project: providing services to taxonomists for standard genome sequencing and annotation.</title>
        <authorList>
            <consortium name="The Broad Institute Genomics Platform"/>
            <consortium name="The Broad Institute Genome Sequencing Center for Infectious Disease"/>
            <person name="Wu L."/>
            <person name="Ma J."/>
        </authorList>
    </citation>
    <scope>NUCLEOTIDE SEQUENCE [LARGE SCALE GENOMIC DNA]</scope>
    <source>
        <strain evidence="2 3">CGMCC 1.10593</strain>
    </source>
</reference>
<keyword evidence="2" id="KW-0808">Transferase</keyword>
<protein>
    <submittedName>
        <fullName evidence="2">GNAT family N-acetyltransferase</fullName>
        <ecNumber evidence="2">2.3.-.-</ecNumber>
    </submittedName>
</protein>
<keyword evidence="2" id="KW-0012">Acyltransferase</keyword>
<dbReference type="EMBL" id="JBHUDM010000001">
    <property type="protein sequence ID" value="MFD1641086.1"/>
    <property type="molecule type" value="Genomic_DNA"/>
</dbReference>
<accession>A0ABD6D7Z5</accession>
<dbReference type="AlphaFoldDB" id="A0ABD6D7Z5"/>
<dbReference type="SUPFAM" id="SSF55729">
    <property type="entry name" value="Acyl-CoA N-acyltransferases (Nat)"/>
    <property type="match status" value="1"/>
</dbReference>
<dbReference type="EC" id="2.3.-.-" evidence="2"/>
<dbReference type="Pfam" id="PF00583">
    <property type="entry name" value="Acetyltransf_1"/>
    <property type="match status" value="1"/>
</dbReference>
<dbReference type="Proteomes" id="UP001597052">
    <property type="component" value="Unassembled WGS sequence"/>
</dbReference>
<dbReference type="GO" id="GO:0016746">
    <property type="term" value="F:acyltransferase activity"/>
    <property type="evidence" value="ECO:0007669"/>
    <property type="project" value="UniProtKB-KW"/>
</dbReference>
<evidence type="ECO:0000259" key="1">
    <source>
        <dbReference type="PROSITE" id="PS51186"/>
    </source>
</evidence>
<feature type="domain" description="N-acetyltransferase" evidence="1">
    <location>
        <begin position="5"/>
        <end position="176"/>
    </location>
</feature>